<dbReference type="InterPro" id="IPR013766">
    <property type="entry name" value="Thioredoxin_domain"/>
</dbReference>
<reference evidence="2 3" key="1">
    <citation type="submission" date="2017-01" db="EMBL/GenBank/DDBJ databases">
        <title>Novel large sulfur bacteria in the metagenomes of groundwater-fed chemosynthetic microbial mats in the Lake Huron basin.</title>
        <authorList>
            <person name="Sharrar A.M."/>
            <person name="Flood B.E."/>
            <person name="Bailey J.V."/>
            <person name="Jones D.S."/>
            <person name="Biddanda B."/>
            <person name="Ruberg S.A."/>
            <person name="Marcus D.N."/>
            <person name="Dick G.J."/>
        </authorList>
    </citation>
    <scope>NUCLEOTIDE SEQUENCE [LARGE SCALE GENOMIC DNA]</scope>
    <source>
        <strain evidence="2">A8</strain>
    </source>
</reference>
<name>A0A1Y1QKB0_9GAMM</name>
<dbReference type="EMBL" id="MTEJ01000200">
    <property type="protein sequence ID" value="OQX07706.1"/>
    <property type="molecule type" value="Genomic_DNA"/>
</dbReference>
<dbReference type="SUPFAM" id="SSF52833">
    <property type="entry name" value="Thioredoxin-like"/>
    <property type="match status" value="1"/>
</dbReference>
<dbReference type="GO" id="GO:0016209">
    <property type="term" value="F:antioxidant activity"/>
    <property type="evidence" value="ECO:0007669"/>
    <property type="project" value="InterPro"/>
</dbReference>
<comment type="caution">
    <text evidence="2">The sequence shown here is derived from an EMBL/GenBank/DDBJ whole genome shotgun (WGS) entry which is preliminary data.</text>
</comment>
<dbReference type="InterPro" id="IPR000866">
    <property type="entry name" value="AhpC/TSA"/>
</dbReference>
<evidence type="ECO:0000313" key="3">
    <source>
        <dbReference type="Proteomes" id="UP000192491"/>
    </source>
</evidence>
<protein>
    <submittedName>
        <fullName evidence="2">Redoxin domain protein</fullName>
    </submittedName>
</protein>
<gene>
    <name evidence="2" type="ORF">BWK73_27365</name>
</gene>
<evidence type="ECO:0000259" key="1">
    <source>
        <dbReference type="PROSITE" id="PS51352"/>
    </source>
</evidence>
<sequence>MKLDTKGIAILAFIVGLLTFFVFMPGKGLQGVPTALQVQTLEGENLALDSLRGKPYLLTFWSTTCPGCVAEIPLLQAVNEKMENTGFRTIAVAMSYDVRTEIEAMRTQKGMTYTVAHDQSGELAKQFEVRVTPTSILVGADGNIAVRKMGEWKEAELEQKIRELLKG</sequence>
<dbReference type="InterPro" id="IPR036249">
    <property type="entry name" value="Thioredoxin-like_sf"/>
</dbReference>
<organism evidence="2 3">
    <name type="scientific">Thiothrix lacustris</name>
    <dbReference type="NCBI Taxonomy" id="525917"/>
    <lineage>
        <taxon>Bacteria</taxon>
        <taxon>Pseudomonadati</taxon>
        <taxon>Pseudomonadota</taxon>
        <taxon>Gammaproteobacteria</taxon>
        <taxon>Thiotrichales</taxon>
        <taxon>Thiotrichaceae</taxon>
        <taxon>Thiothrix</taxon>
    </lineage>
</organism>
<dbReference type="GO" id="GO:0016491">
    <property type="term" value="F:oxidoreductase activity"/>
    <property type="evidence" value="ECO:0007669"/>
    <property type="project" value="InterPro"/>
</dbReference>
<accession>A0A1Y1QKB0</accession>
<proteinExistence type="predicted"/>
<feature type="domain" description="Thioredoxin" evidence="1">
    <location>
        <begin position="26"/>
        <end position="166"/>
    </location>
</feature>
<dbReference type="InterPro" id="IPR050553">
    <property type="entry name" value="Thioredoxin_ResA/DsbE_sf"/>
</dbReference>
<dbReference type="PANTHER" id="PTHR42852">
    <property type="entry name" value="THIOL:DISULFIDE INTERCHANGE PROTEIN DSBE"/>
    <property type="match status" value="1"/>
</dbReference>
<dbReference type="PANTHER" id="PTHR42852:SF17">
    <property type="entry name" value="THIOREDOXIN-LIKE PROTEIN HI_1115"/>
    <property type="match status" value="1"/>
</dbReference>
<dbReference type="Proteomes" id="UP000192491">
    <property type="component" value="Unassembled WGS sequence"/>
</dbReference>
<dbReference type="AlphaFoldDB" id="A0A1Y1QKB0"/>
<evidence type="ECO:0000313" key="2">
    <source>
        <dbReference type="EMBL" id="OQX07706.1"/>
    </source>
</evidence>
<dbReference type="PROSITE" id="PS51352">
    <property type="entry name" value="THIOREDOXIN_2"/>
    <property type="match status" value="1"/>
</dbReference>
<dbReference type="Gene3D" id="3.40.30.10">
    <property type="entry name" value="Glutaredoxin"/>
    <property type="match status" value="1"/>
</dbReference>
<dbReference type="Pfam" id="PF00578">
    <property type="entry name" value="AhpC-TSA"/>
    <property type="match status" value="1"/>
</dbReference>
<dbReference type="CDD" id="cd02966">
    <property type="entry name" value="TlpA_like_family"/>
    <property type="match status" value="1"/>
</dbReference>